<name>A0A0J9ENN5_9FIRM</name>
<dbReference type="AlphaFoldDB" id="A0A0J9ENN5"/>
<accession>A0A0J9ENN5</accession>
<dbReference type="PATRIC" id="fig|742734.4.peg.3795"/>
<dbReference type="Proteomes" id="UP000037392">
    <property type="component" value="Unassembled WGS sequence"/>
</dbReference>
<proteinExistence type="predicted"/>
<reference evidence="2 3" key="1">
    <citation type="submission" date="2011-04" db="EMBL/GenBank/DDBJ databases">
        <title>The Genome Sequence of Clostridium citroniae WAL-19142.</title>
        <authorList>
            <consortium name="The Broad Institute Genome Sequencing Platform"/>
            <person name="Earl A."/>
            <person name="Ward D."/>
            <person name="Feldgarden M."/>
            <person name="Gevers D."/>
            <person name="Warren Y.A."/>
            <person name="Tyrrell K.L."/>
            <person name="Citron D.M."/>
            <person name="Goldstein E.J."/>
            <person name="Daigneault M."/>
            <person name="Allen-Vercoe E."/>
            <person name="Young S.K."/>
            <person name="Zeng Q."/>
            <person name="Gargeya S."/>
            <person name="Fitzgerald M."/>
            <person name="Haas B."/>
            <person name="Abouelleil A."/>
            <person name="Alvarado L."/>
            <person name="Arachchi H.M."/>
            <person name="Berlin A."/>
            <person name="Brown A."/>
            <person name="Chapman S.B."/>
            <person name="Chen Z."/>
            <person name="Dunbar C."/>
            <person name="Freedman E."/>
            <person name="Gearin G."/>
            <person name="Gellesch M."/>
            <person name="Goldberg J."/>
            <person name="Griggs A."/>
            <person name="Gujja S."/>
            <person name="Heilman E.R."/>
            <person name="Heiman D."/>
            <person name="Howarth C."/>
            <person name="Larson L."/>
            <person name="Lui A."/>
            <person name="MacDonald P.J."/>
            <person name="Mehta T."/>
            <person name="Montmayeur A."/>
            <person name="Murphy C."/>
            <person name="Neiman D."/>
            <person name="Pearson M."/>
            <person name="Priest M."/>
            <person name="Roberts A."/>
            <person name="Saif S."/>
            <person name="Shea T."/>
            <person name="Shenoy N."/>
            <person name="Sisk P."/>
            <person name="Stolte C."/>
            <person name="Sykes S."/>
            <person name="White J."/>
            <person name="Yandava C."/>
            <person name="Wortman J."/>
            <person name="Nusbaum C."/>
            <person name="Birren B."/>
        </authorList>
    </citation>
    <scope>NUCLEOTIDE SEQUENCE [LARGE SCALE GENOMIC DNA]</scope>
    <source>
        <strain evidence="2 3">WAL-19142</strain>
    </source>
</reference>
<comment type="caution">
    <text evidence="2">The sequence shown here is derived from an EMBL/GenBank/DDBJ whole genome shotgun (WGS) entry which is preliminary data.</text>
</comment>
<evidence type="ECO:0000313" key="3">
    <source>
        <dbReference type="Proteomes" id="UP000037392"/>
    </source>
</evidence>
<feature type="region of interest" description="Disordered" evidence="1">
    <location>
        <begin position="10"/>
        <end position="31"/>
    </location>
</feature>
<gene>
    <name evidence="2" type="ORF">HMPREF9470_03539</name>
</gene>
<sequence length="75" mass="8576">MSLCYFMASSQYKERSDADSSGHVGPKPGLGRFPNKQMFDVPAEEPECHLFPQNLLHSFVTSWLNVNKYQFSIYA</sequence>
<dbReference type="EMBL" id="ADLK01000027">
    <property type="protein sequence ID" value="KMW17350.1"/>
    <property type="molecule type" value="Genomic_DNA"/>
</dbReference>
<organism evidence="2 3">
    <name type="scientific">[Clostridium] citroniae WAL-19142</name>
    <dbReference type="NCBI Taxonomy" id="742734"/>
    <lineage>
        <taxon>Bacteria</taxon>
        <taxon>Bacillati</taxon>
        <taxon>Bacillota</taxon>
        <taxon>Clostridia</taxon>
        <taxon>Lachnospirales</taxon>
        <taxon>Lachnospiraceae</taxon>
        <taxon>Enterocloster</taxon>
    </lineage>
</organism>
<evidence type="ECO:0000313" key="2">
    <source>
        <dbReference type="EMBL" id="KMW17350.1"/>
    </source>
</evidence>
<evidence type="ECO:0000256" key="1">
    <source>
        <dbReference type="SAM" id="MobiDB-lite"/>
    </source>
</evidence>
<protein>
    <submittedName>
        <fullName evidence="2">Uncharacterized protein</fullName>
    </submittedName>
</protein>